<dbReference type="Gene3D" id="1.25.10.10">
    <property type="entry name" value="Leucine-rich Repeat Variant"/>
    <property type="match status" value="1"/>
</dbReference>
<keyword evidence="3" id="KW-1185">Reference proteome</keyword>
<dbReference type="AlphaFoldDB" id="A0A1I2G298"/>
<accession>A0A1I2G298</accession>
<sequence length="513" mass="60032">MLSGVIFGGRIRLIYLLFLFFGLTQQIQAIPKFMDSDCSTKECISEESELGDGRSMAAMNAMSVIDGTGEGFQHHGVVKADESSVTCNSMEGVLPSESKAYGHVENLPIDYSSLDYMGIGFDANLAGEKLFQLSERFAVFFRELPGEFLSFVEKISLGYRLLFYLILFALFFLANIAFVIVVTVISNRIFNKKEHYYESKRKEIIDIVSPYFYDELDKDEEEEILEQLSQYSSLKDRQIILNVLLEGKRNFVGESSSKIKDLYRVLELHKLSLRKVRFGNWYKRSMGLRELAFLGTVDFKDKIKKYINDRHQHVRAEAILSYMLLDDKNPFGFLLELKYAFVRWDSFSIYYTMYFNGIEPPPMVDMLDHPDREVRLFLLRMISIYNRLDAVKKVAKCLLDDDPEIRQEAIITLRSLEYFRVKEMMKKRYDEECYPVRLEILRSMKHFIEDQDISFLEERVRKGSFAEVFEAVTLLYRFSDYGEQRLWVLNKELEGKIEEFIKHVAEPRNKSIA</sequence>
<gene>
    <name evidence="2" type="ORF">SAMN05216283_102703</name>
</gene>
<protein>
    <recommendedName>
        <fullName evidence="4">HEAT repeat protein</fullName>
    </recommendedName>
</protein>
<proteinExistence type="predicted"/>
<reference evidence="2 3" key="1">
    <citation type="submission" date="2016-10" db="EMBL/GenBank/DDBJ databases">
        <authorList>
            <person name="de Groot N.N."/>
        </authorList>
    </citation>
    <scope>NUCLEOTIDE SEQUENCE [LARGE SCALE GENOMIC DNA]</scope>
    <source>
        <strain evidence="2 3">CGMCC 1.9156</strain>
    </source>
</reference>
<dbReference type="InterPro" id="IPR016024">
    <property type="entry name" value="ARM-type_fold"/>
</dbReference>
<feature type="transmembrane region" description="Helical" evidence="1">
    <location>
        <begin position="161"/>
        <end position="185"/>
    </location>
</feature>
<name>A0A1I2G298_9BACT</name>
<evidence type="ECO:0000313" key="2">
    <source>
        <dbReference type="EMBL" id="SFF11080.1"/>
    </source>
</evidence>
<dbReference type="EMBL" id="FONW01000002">
    <property type="protein sequence ID" value="SFF11080.1"/>
    <property type="molecule type" value="Genomic_DNA"/>
</dbReference>
<organism evidence="2 3">
    <name type="scientific">Sunxiuqinia elliptica</name>
    <dbReference type="NCBI Taxonomy" id="655355"/>
    <lineage>
        <taxon>Bacteria</taxon>
        <taxon>Pseudomonadati</taxon>
        <taxon>Bacteroidota</taxon>
        <taxon>Bacteroidia</taxon>
        <taxon>Marinilabiliales</taxon>
        <taxon>Prolixibacteraceae</taxon>
        <taxon>Sunxiuqinia</taxon>
    </lineage>
</organism>
<evidence type="ECO:0000256" key="1">
    <source>
        <dbReference type="SAM" id="Phobius"/>
    </source>
</evidence>
<dbReference type="Proteomes" id="UP000198964">
    <property type="component" value="Unassembled WGS sequence"/>
</dbReference>
<keyword evidence="1" id="KW-1133">Transmembrane helix</keyword>
<keyword evidence="1" id="KW-0472">Membrane</keyword>
<dbReference type="SUPFAM" id="SSF48371">
    <property type="entry name" value="ARM repeat"/>
    <property type="match status" value="1"/>
</dbReference>
<dbReference type="Pfam" id="PF13646">
    <property type="entry name" value="HEAT_2"/>
    <property type="match status" value="1"/>
</dbReference>
<evidence type="ECO:0008006" key="4">
    <source>
        <dbReference type="Google" id="ProtNLM"/>
    </source>
</evidence>
<evidence type="ECO:0000313" key="3">
    <source>
        <dbReference type="Proteomes" id="UP000198964"/>
    </source>
</evidence>
<dbReference type="STRING" id="655355.SAMN05216283_102703"/>
<dbReference type="InterPro" id="IPR011989">
    <property type="entry name" value="ARM-like"/>
</dbReference>
<keyword evidence="1" id="KW-0812">Transmembrane</keyword>